<evidence type="ECO:0000313" key="8">
    <source>
        <dbReference type="Proteomes" id="UP001597199"/>
    </source>
</evidence>
<dbReference type="SMART" id="SM00382">
    <property type="entry name" value="AAA"/>
    <property type="match status" value="1"/>
</dbReference>
<gene>
    <name evidence="7" type="ORF">ACFQ41_00725</name>
</gene>
<dbReference type="SMART" id="SM00072">
    <property type="entry name" value="GuKc"/>
    <property type="match status" value="1"/>
</dbReference>
<organism evidence="7 8">
    <name type="scientific">Lacticaseibacillus suilingensis</name>
    <dbReference type="NCBI Taxonomy" id="2799577"/>
    <lineage>
        <taxon>Bacteria</taxon>
        <taxon>Bacillati</taxon>
        <taxon>Bacillota</taxon>
        <taxon>Bacilli</taxon>
        <taxon>Lactobacillales</taxon>
        <taxon>Lactobacillaceae</taxon>
        <taxon>Lacticaseibacillus</taxon>
    </lineage>
</organism>
<keyword evidence="4" id="KW-0418">Kinase</keyword>
<evidence type="ECO:0000259" key="6">
    <source>
        <dbReference type="PROSITE" id="PS50052"/>
    </source>
</evidence>
<dbReference type="PANTHER" id="PTHR23117">
    <property type="entry name" value="GUANYLATE KINASE-RELATED"/>
    <property type="match status" value="1"/>
</dbReference>
<dbReference type="PROSITE" id="PS50052">
    <property type="entry name" value="GUANYLATE_KINASE_2"/>
    <property type="match status" value="1"/>
</dbReference>
<dbReference type="InterPro" id="IPR008145">
    <property type="entry name" value="GK/Ca_channel_bsu"/>
</dbReference>
<dbReference type="CDD" id="cd00071">
    <property type="entry name" value="GMPK"/>
    <property type="match status" value="1"/>
</dbReference>
<proteinExistence type="inferred from homology"/>
<keyword evidence="3" id="KW-0808">Transferase</keyword>
<comment type="caution">
    <text evidence="7">The sequence shown here is derived from an EMBL/GenBank/DDBJ whole genome shotgun (WGS) entry which is preliminary data.</text>
</comment>
<evidence type="ECO:0000313" key="7">
    <source>
        <dbReference type="EMBL" id="MFD1397828.1"/>
    </source>
</evidence>
<comment type="catalytic activity">
    <reaction evidence="5">
        <text>GMP + ATP = GDP + ADP</text>
        <dbReference type="Rhea" id="RHEA:20780"/>
        <dbReference type="ChEBI" id="CHEBI:30616"/>
        <dbReference type="ChEBI" id="CHEBI:58115"/>
        <dbReference type="ChEBI" id="CHEBI:58189"/>
        <dbReference type="ChEBI" id="CHEBI:456216"/>
        <dbReference type="EC" id="2.7.4.8"/>
    </reaction>
</comment>
<dbReference type="InterPro" id="IPR003593">
    <property type="entry name" value="AAA+_ATPase"/>
</dbReference>
<dbReference type="EMBL" id="JBHTOA010000005">
    <property type="protein sequence ID" value="MFD1397828.1"/>
    <property type="molecule type" value="Genomic_DNA"/>
</dbReference>
<keyword evidence="8" id="KW-1185">Reference proteome</keyword>
<evidence type="ECO:0000256" key="4">
    <source>
        <dbReference type="ARBA" id="ARBA00022777"/>
    </source>
</evidence>
<sequence length="193" mass="21652">MAHQLIVITGASGTGKTTVSTYLHTHYQVARVITHTTRPMRAGETNGVDYYFETPTSFAQNHYIEHVTYAGYSYGSSYEALDRAFAQSNYASIVLDTAGAISYVQQLDPKPAVLFLTLEQPHVLKQRLLNRGDEPAMITQRLQSDEYRRDLTLPPALAGVATVVTNDKWPEAKRAIDQFFQQLQVKQEAEQGR</sequence>
<evidence type="ECO:0000256" key="3">
    <source>
        <dbReference type="ARBA" id="ARBA00022679"/>
    </source>
</evidence>
<comment type="function">
    <text evidence="1">Essential for recycling GMP and indirectly, cGMP.</text>
</comment>
<dbReference type="SUPFAM" id="SSF52540">
    <property type="entry name" value="P-loop containing nucleoside triphosphate hydrolases"/>
    <property type="match status" value="1"/>
</dbReference>
<evidence type="ECO:0000256" key="2">
    <source>
        <dbReference type="ARBA" id="ARBA00005790"/>
    </source>
</evidence>
<dbReference type="Pfam" id="PF00625">
    <property type="entry name" value="Guanylate_kin"/>
    <property type="match status" value="1"/>
</dbReference>
<dbReference type="InterPro" id="IPR008144">
    <property type="entry name" value="Guanylate_kin-like_dom"/>
</dbReference>
<reference evidence="8" key="1">
    <citation type="journal article" date="2019" name="Int. J. Syst. Evol. Microbiol.">
        <title>The Global Catalogue of Microorganisms (GCM) 10K type strain sequencing project: providing services to taxonomists for standard genome sequencing and annotation.</title>
        <authorList>
            <consortium name="The Broad Institute Genomics Platform"/>
            <consortium name="The Broad Institute Genome Sequencing Center for Infectious Disease"/>
            <person name="Wu L."/>
            <person name="Ma J."/>
        </authorList>
    </citation>
    <scope>NUCLEOTIDE SEQUENCE [LARGE SCALE GENOMIC DNA]</scope>
    <source>
        <strain evidence="8">CCM 9110</strain>
    </source>
</reference>
<dbReference type="Proteomes" id="UP001597199">
    <property type="component" value="Unassembled WGS sequence"/>
</dbReference>
<evidence type="ECO:0000256" key="1">
    <source>
        <dbReference type="ARBA" id="ARBA00003531"/>
    </source>
</evidence>
<protein>
    <submittedName>
        <fullName evidence="7">AAA family ATPase</fullName>
    </submittedName>
</protein>
<dbReference type="RefSeq" id="WP_204119478.1">
    <property type="nucleotide sequence ID" value="NZ_BOLV01000016.1"/>
</dbReference>
<dbReference type="Gene3D" id="3.40.50.300">
    <property type="entry name" value="P-loop containing nucleotide triphosphate hydrolases"/>
    <property type="match status" value="1"/>
</dbReference>
<name>A0ABW4BD88_9LACO</name>
<comment type="similarity">
    <text evidence="2">Belongs to the guanylate kinase family.</text>
</comment>
<dbReference type="InterPro" id="IPR027417">
    <property type="entry name" value="P-loop_NTPase"/>
</dbReference>
<feature type="domain" description="Guanylate kinase-like" evidence="6">
    <location>
        <begin position="3"/>
        <end position="188"/>
    </location>
</feature>
<dbReference type="PANTHER" id="PTHR23117:SF13">
    <property type="entry name" value="GUANYLATE KINASE"/>
    <property type="match status" value="1"/>
</dbReference>
<evidence type="ECO:0000256" key="5">
    <source>
        <dbReference type="ARBA" id="ARBA00048594"/>
    </source>
</evidence>
<accession>A0ABW4BD88</accession>